<gene>
    <name evidence="1" type="ordered locus">Sta7437_1632</name>
</gene>
<evidence type="ECO:0000313" key="2">
    <source>
        <dbReference type="Proteomes" id="UP000010473"/>
    </source>
</evidence>
<dbReference type="HOGENOM" id="CLU_151356_1_0_3"/>
<dbReference type="PATRIC" id="fig|111780.3.peg.1702"/>
<dbReference type="AlphaFoldDB" id="K9XU42"/>
<dbReference type="EMBL" id="CP003653">
    <property type="protein sequence ID" value="AFZ35197.1"/>
    <property type="molecule type" value="Genomic_DNA"/>
</dbReference>
<dbReference type="OrthoDB" id="516113at2"/>
<dbReference type="KEGG" id="scs:Sta7437_1632"/>
<dbReference type="RefSeq" id="WP_015192868.1">
    <property type="nucleotide sequence ID" value="NC_019748.1"/>
</dbReference>
<dbReference type="eggNOG" id="ENOG50330B3">
    <property type="taxonomic scope" value="Bacteria"/>
</dbReference>
<accession>K9XU42</accession>
<proteinExistence type="predicted"/>
<sequence>MSSQQNSLSTDLEQKLQEITTVVTSLAETNQEDLLFLLSLLRTLELIHRQIRTEMFEPALPNSRNQLYHLVKDIEEQGGWPYIERMKLKDLLLNLESDSSEII</sequence>
<organism evidence="1 2">
    <name type="scientific">Stanieria cyanosphaera (strain ATCC 29371 / PCC 7437)</name>
    <dbReference type="NCBI Taxonomy" id="111780"/>
    <lineage>
        <taxon>Bacteria</taxon>
        <taxon>Bacillati</taxon>
        <taxon>Cyanobacteriota</taxon>
        <taxon>Cyanophyceae</taxon>
        <taxon>Pleurocapsales</taxon>
        <taxon>Dermocarpellaceae</taxon>
        <taxon>Stanieria</taxon>
    </lineage>
</organism>
<dbReference type="STRING" id="111780.Sta7437_1632"/>
<keyword evidence="2" id="KW-1185">Reference proteome</keyword>
<reference evidence="2" key="1">
    <citation type="journal article" date="2013" name="Proc. Natl. Acad. Sci. U.S.A.">
        <title>Improving the coverage of the cyanobacterial phylum using diversity-driven genome sequencing.</title>
        <authorList>
            <person name="Shih P.M."/>
            <person name="Wu D."/>
            <person name="Latifi A."/>
            <person name="Axen S.D."/>
            <person name="Fewer D.P."/>
            <person name="Talla E."/>
            <person name="Calteau A."/>
            <person name="Cai F."/>
            <person name="Tandeau de Marsac N."/>
            <person name="Rippka R."/>
            <person name="Herdman M."/>
            <person name="Sivonen K."/>
            <person name="Coursin T."/>
            <person name="Laurent T."/>
            <person name="Goodwin L."/>
            <person name="Nolan M."/>
            <person name="Davenport K.W."/>
            <person name="Han C.S."/>
            <person name="Rubin E.M."/>
            <person name="Eisen J.A."/>
            <person name="Woyke T."/>
            <person name="Gugger M."/>
            <person name="Kerfeld C.A."/>
        </authorList>
    </citation>
    <scope>NUCLEOTIDE SEQUENCE [LARGE SCALE GENOMIC DNA]</scope>
    <source>
        <strain evidence="2">ATCC 29371 / PCC 7437</strain>
    </source>
</reference>
<name>K9XU42_STAC7</name>
<evidence type="ECO:0000313" key="1">
    <source>
        <dbReference type="EMBL" id="AFZ35197.1"/>
    </source>
</evidence>
<dbReference type="Proteomes" id="UP000010473">
    <property type="component" value="Chromosome"/>
</dbReference>
<protein>
    <submittedName>
        <fullName evidence="1">Uncharacterized protein</fullName>
    </submittedName>
</protein>